<evidence type="ECO:0000313" key="2">
    <source>
        <dbReference type="EMBL" id="WNG44911.1"/>
    </source>
</evidence>
<sequence>MAPAEMAMPMPDSAAVAAAAYPSVLPPDVGEVSTPALESSEDAQPNPALKLAGGVLLLNAVLVLVEKVVAPQVGGGFPGSSNFVPAIIDAFIGVSLLRGNDKYRSLATVRVVLGLVILTVIHLVQKNVIAAVFQFFFSGTLLMLLLGSPSALRRGLALAGVGLCMLVEGVGLYALHTGNVPFANKFAASTYDAEPIEGDVVQGRAFAFHMSLPGASWLLRKEEAAHRDNPLADLWLVDPDSGAHLLIIGEKVSGDTQVSMERFANAVIKNVRKGTVDFDPSEPDYRIFEGMPACSIRGTGRVNGAQLDYEIRLLSAPGAIYQLIAFGPSDSFGEVRGDVVASMDAFRLE</sequence>
<feature type="transmembrane region" description="Helical" evidence="1">
    <location>
        <begin position="155"/>
        <end position="175"/>
    </location>
</feature>
<dbReference type="RefSeq" id="WP_395818669.1">
    <property type="nucleotide sequence ID" value="NZ_CP043494.1"/>
</dbReference>
<gene>
    <name evidence="2" type="ORF">F0U60_13010</name>
</gene>
<dbReference type="Proteomes" id="UP001611383">
    <property type="component" value="Chromosome"/>
</dbReference>
<name>A0ABY9WM77_9BACT</name>
<protein>
    <submittedName>
        <fullName evidence="2">Uncharacterized protein</fullName>
    </submittedName>
</protein>
<accession>A0ABY9WM77</accession>
<feature type="transmembrane region" description="Helical" evidence="1">
    <location>
        <begin position="107"/>
        <end position="124"/>
    </location>
</feature>
<proteinExistence type="predicted"/>
<dbReference type="EMBL" id="CP043494">
    <property type="protein sequence ID" value="WNG44911.1"/>
    <property type="molecule type" value="Genomic_DNA"/>
</dbReference>
<keyword evidence="3" id="KW-1185">Reference proteome</keyword>
<keyword evidence="1" id="KW-0472">Membrane</keyword>
<feature type="transmembrane region" description="Helical" evidence="1">
    <location>
        <begin position="130"/>
        <end position="148"/>
    </location>
</feature>
<organism evidence="2 3">
    <name type="scientific">Archangium minus</name>
    <dbReference type="NCBI Taxonomy" id="83450"/>
    <lineage>
        <taxon>Bacteria</taxon>
        <taxon>Pseudomonadati</taxon>
        <taxon>Myxococcota</taxon>
        <taxon>Myxococcia</taxon>
        <taxon>Myxococcales</taxon>
        <taxon>Cystobacterineae</taxon>
        <taxon>Archangiaceae</taxon>
        <taxon>Archangium</taxon>
    </lineage>
</organism>
<keyword evidence="1" id="KW-0812">Transmembrane</keyword>
<keyword evidence="1" id="KW-1133">Transmembrane helix</keyword>
<evidence type="ECO:0000256" key="1">
    <source>
        <dbReference type="SAM" id="Phobius"/>
    </source>
</evidence>
<evidence type="ECO:0000313" key="3">
    <source>
        <dbReference type="Proteomes" id="UP001611383"/>
    </source>
</evidence>
<reference evidence="2 3" key="1">
    <citation type="submission" date="2019-08" db="EMBL/GenBank/DDBJ databases">
        <title>Archangium and Cystobacter genomes.</title>
        <authorList>
            <person name="Chen I.-C.K."/>
            <person name="Wielgoss S."/>
        </authorList>
    </citation>
    <scope>NUCLEOTIDE SEQUENCE [LARGE SCALE GENOMIC DNA]</scope>
    <source>
        <strain evidence="2 3">Cbm 6</strain>
    </source>
</reference>